<evidence type="ECO:0000313" key="4">
    <source>
        <dbReference type="Proteomes" id="UP000294847"/>
    </source>
</evidence>
<dbReference type="Gene3D" id="3.40.50.1580">
    <property type="entry name" value="Nucleoside phosphorylase domain"/>
    <property type="match status" value="1"/>
</dbReference>
<dbReference type="InterPro" id="IPR027417">
    <property type="entry name" value="P-loop_NTPase"/>
</dbReference>
<evidence type="ECO:0000259" key="2">
    <source>
        <dbReference type="Pfam" id="PF24883"/>
    </source>
</evidence>
<proteinExistence type="predicted"/>
<dbReference type="PANTHER" id="PTHR10039:SF16">
    <property type="entry name" value="GPI INOSITOL-DEACYLASE"/>
    <property type="match status" value="1"/>
</dbReference>
<dbReference type="Gene3D" id="3.40.50.300">
    <property type="entry name" value="P-loop containing nucleotide triphosphate hydrolases"/>
    <property type="match status" value="1"/>
</dbReference>
<name>A0A4P7N8N9_PYROR</name>
<dbReference type="Pfam" id="PF24883">
    <property type="entry name" value="NPHP3_N"/>
    <property type="match status" value="1"/>
</dbReference>
<dbReference type="AlphaFoldDB" id="A0A4P7N8N9"/>
<dbReference type="GO" id="GO:0003824">
    <property type="term" value="F:catalytic activity"/>
    <property type="evidence" value="ECO:0007669"/>
    <property type="project" value="InterPro"/>
</dbReference>
<reference evidence="3 4" key="1">
    <citation type="journal article" date="2019" name="Mol. Biol. Evol.">
        <title>Blast fungal genomes show frequent chromosomal changes, gene gains and losses, and effector gene turnover.</title>
        <authorList>
            <person name="Gomez Luciano L.B."/>
            <person name="Jason Tsai I."/>
            <person name="Chuma I."/>
            <person name="Tosa Y."/>
            <person name="Chen Y.H."/>
            <person name="Li J.Y."/>
            <person name="Li M.Y."/>
            <person name="Jade Lu M.Y."/>
            <person name="Nakayashiki H."/>
            <person name="Li W.H."/>
        </authorList>
    </citation>
    <scope>NUCLEOTIDE SEQUENCE [LARGE SCALE GENOMIC DNA]</scope>
    <source>
        <strain evidence="3">MZ5-1-6</strain>
    </source>
</reference>
<dbReference type="Proteomes" id="UP000294847">
    <property type="component" value="Chromosome 2"/>
</dbReference>
<keyword evidence="1" id="KW-0677">Repeat</keyword>
<protein>
    <recommendedName>
        <fullName evidence="2">Nephrocystin 3-like N-terminal domain-containing protein</fullName>
    </recommendedName>
</protein>
<dbReference type="EMBL" id="CP034205">
    <property type="protein sequence ID" value="QBZ57641.1"/>
    <property type="molecule type" value="Genomic_DNA"/>
</dbReference>
<gene>
    <name evidence="3" type="ORF">PoMZ_02574</name>
</gene>
<dbReference type="GO" id="GO:0009116">
    <property type="term" value="P:nucleoside metabolic process"/>
    <property type="evidence" value="ECO:0007669"/>
    <property type="project" value="InterPro"/>
</dbReference>
<dbReference type="PANTHER" id="PTHR10039">
    <property type="entry name" value="AMELOGENIN"/>
    <property type="match status" value="1"/>
</dbReference>
<accession>A0A4P7N8N9</accession>
<dbReference type="SUPFAM" id="SSF53167">
    <property type="entry name" value="Purine and uridine phosphorylases"/>
    <property type="match status" value="1"/>
</dbReference>
<dbReference type="InterPro" id="IPR035994">
    <property type="entry name" value="Nucleoside_phosphorylase_sf"/>
</dbReference>
<organism evidence="3 4">
    <name type="scientific">Pyricularia oryzae</name>
    <name type="common">Rice blast fungus</name>
    <name type="synonym">Magnaporthe oryzae</name>
    <dbReference type="NCBI Taxonomy" id="318829"/>
    <lineage>
        <taxon>Eukaryota</taxon>
        <taxon>Fungi</taxon>
        <taxon>Dikarya</taxon>
        <taxon>Ascomycota</taxon>
        <taxon>Pezizomycotina</taxon>
        <taxon>Sordariomycetes</taxon>
        <taxon>Sordariomycetidae</taxon>
        <taxon>Magnaporthales</taxon>
        <taxon>Pyriculariaceae</taxon>
        <taxon>Pyricularia</taxon>
    </lineage>
</organism>
<evidence type="ECO:0000313" key="3">
    <source>
        <dbReference type="EMBL" id="QBZ57641.1"/>
    </source>
</evidence>
<sequence>MLFLSIKERKTTVFSKYPRSISSILVNKSVLRRACAHCDFRKELKRPERRSTEPKIHYGVIVSGNWVVKDGIFRDQIALNLGDGCICFEMEAAGLMDNFPCLVIRGIFVAYAKELLQVFEGENHSEKIVKWLAPPDVSTNDNKALEQRYGNTGQWFLRSEKYSQWKTIPNSSLWFHGIPGCGKIILSSTIIDDLRHASSYSDNLLYFYFDFSDTSKQSFENAIRSLVYQLYQKSPSVYQGYLHSLYSFCENGSRMPNVNLLNEILEKMVQHNGELWIVLDALDECQTRKGAKTEGLLFWIEEFLTVSRANTHFLFTSRPERDIELALNEFVDHRIPI</sequence>
<dbReference type="SUPFAM" id="SSF52540">
    <property type="entry name" value="P-loop containing nucleoside triphosphate hydrolases"/>
    <property type="match status" value="1"/>
</dbReference>
<feature type="domain" description="Nephrocystin 3-like N-terminal" evidence="2">
    <location>
        <begin position="151"/>
        <end position="318"/>
    </location>
</feature>
<dbReference type="InterPro" id="IPR056884">
    <property type="entry name" value="NPHP3-like_N"/>
</dbReference>
<evidence type="ECO:0000256" key="1">
    <source>
        <dbReference type="ARBA" id="ARBA00022737"/>
    </source>
</evidence>